<dbReference type="InterPro" id="IPR001901">
    <property type="entry name" value="Translocase_SecE/Sec61-g"/>
</dbReference>
<proteinExistence type="inferred from homology"/>
<gene>
    <name evidence="10" type="ORF">B1B_02673</name>
</gene>
<dbReference type="EMBL" id="AUZY01001600">
    <property type="protein sequence ID" value="EQD74445.1"/>
    <property type="molecule type" value="Genomic_DNA"/>
</dbReference>
<keyword evidence="3" id="KW-1003">Cell membrane</keyword>
<evidence type="ECO:0000256" key="9">
    <source>
        <dbReference type="SAM" id="Phobius"/>
    </source>
</evidence>
<evidence type="ECO:0000256" key="8">
    <source>
        <dbReference type="ARBA" id="ARBA00023136"/>
    </source>
</evidence>
<evidence type="ECO:0000256" key="2">
    <source>
        <dbReference type="ARBA" id="ARBA00022448"/>
    </source>
</evidence>
<protein>
    <submittedName>
        <fullName evidence="10">SecE subunit of protein translocation complex</fullName>
    </submittedName>
</protein>
<dbReference type="InterPro" id="IPR005807">
    <property type="entry name" value="SecE_bac"/>
</dbReference>
<dbReference type="InterPro" id="IPR038379">
    <property type="entry name" value="SecE_sf"/>
</dbReference>
<feature type="transmembrane region" description="Helical" evidence="9">
    <location>
        <begin position="20"/>
        <end position="39"/>
    </location>
</feature>
<keyword evidence="2" id="KW-0813">Transport</keyword>
<evidence type="ECO:0000313" key="10">
    <source>
        <dbReference type="EMBL" id="EQD74445.1"/>
    </source>
</evidence>
<dbReference type="HAMAP" id="MF_00422">
    <property type="entry name" value="SecE"/>
    <property type="match status" value="1"/>
</dbReference>
<dbReference type="GO" id="GO:0006605">
    <property type="term" value="P:protein targeting"/>
    <property type="evidence" value="ECO:0007669"/>
    <property type="project" value="InterPro"/>
</dbReference>
<dbReference type="GO" id="GO:0043952">
    <property type="term" value="P:protein transport by the Sec complex"/>
    <property type="evidence" value="ECO:0007669"/>
    <property type="project" value="TreeGrafter"/>
</dbReference>
<comment type="caution">
    <text evidence="10">The sequence shown here is derived from an EMBL/GenBank/DDBJ whole genome shotgun (WGS) entry which is preliminary data.</text>
</comment>
<organism evidence="10">
    <name type="scientific">mine drainage metagenome</name>
    <dbReference type="NCBI Taxonomy" id="410659"/>
    <lineage>
        <taxon>unclassified sequences</taxon>
        <taxon>metagenomes</taxon>
        <taxon>ecological metagenomes</taxon>
    </lineage>
</organism>
<sequence length="130" mass="14130">MTTQNGPIEVRSGGAFSERIKLILAGLVALAGMVGYYYFSHVSEGIRIAGLLGAFGLALVFLATSQSGRTLWGFVQESRVELRKVIWPTRKETTDTTLFVLVMVIVLALLLWVIDLGLDFGIKLLTGRAG</sequence>
<dbReference type="Gene3D" id="1.20.5.1030">
    <property type="entry name" value="Preprotein translocase secy subunit"/>
    <property type="match status" value="1"/>
</dbReference>
<feature type="transmembrane region" description="Helical" evidence="9">
    <location>
        <begin position="98"/>
        <end position="118"/>
    </location>
</feature>
<keyword evidence="6 9" id="KW-1133">Transmembrane helix</keyword>
<reference evidence="10" key="2">
    <citation type="journal article" date="2014" name="ISME J.">
        <title>Microbial stratification in low pH oxic and suboxic macroscopic growths along an acid mine drainage.</title>
        <authorList>
            <person name="Mendez-Garcia C."/>
            <person name="Mesa V."/>
            <person name="Sprenger R.R."/>
            <person name="Richter M."/>
            <person name="Diez M.S."/>
            <person name="Solano J."/>
            <person name="Bargiela R."/>
            <person name="Golyshina O.V."/>
            <person name="Manteca A."/>
            <person name="Ramos J.L."/>
            <person name="Gallego J.R."/>
            <person name="Llorente I."/>
            <person name="Martins Dos Santos V.A."/>
            <person name="Jensen O.N."/>
            <person name="Pelaez A.I."/>
            <person name="Sanchez J."/>
            <person name="Ferrer M."/>
        </authorList>
    </citation>
    <scope>NUCLEOTIDE SEQUENCE</scope>
</reference>
<keyword evidence="7" id="KW-0811">Translocation</keyword>
<dbReference type="NCBIfam" id="TIGR00964">
    <property type="entry name" value="secE_bact"/>
    <property type="match status" value="1"/>
</dbReference>
<dbReference type="PROSITE" id="PS01067">
    <property type="entry name" value="SECE_SEC61G"/>
    <property type="match status" value="1"/>
</dbReference>
<dbReference type="Pfam" id="PF00584">
    <property type="entry name" value="SecE"/>
    <property type="match status" value="1"/>
</dbReference>
<keyword evidence="5" id="KW-0653">Protein transport</keyword>
<accession>T1CWM9</accession>
<dbReference type="PRINTS" id="PR01650">
    <property type="entry name" value="SECETRNLCASE"/>
</dbReference>
<comment type="subcellular location">
    <subcellularLocation>
        <location evidence="1">Membrane</location>
    </subcellularLocation>
</comment>
<evidence type="ECO:0000256" key="4">
    <source>
        <dbReference type="ARBA" id="ARBA00022692"/>
    </source>
</evidence>
<evidence type="ECO:0000256" key="7">
    <source>
        <dbReference type="ARBA" id="ARBA00023010"/>
    </source>
</evidence>
<dbReference type="PANTHER" id="PTHR33910:SF1">
    <property type="entry name" value="PROTEIN TRANSLOCASE SUBUNIT SECE"/>
    <property type="match status" value="1"/>
</dbReference>
<reference evidence="10" key="1">
    <citation type="submission" date="2013-08" db="EMBL/GenBank/DDBJ databases">
        <authorList>
            <person name="Mendez C."/>
            <person name="Richter M."/>
            <person name="Ferrer M."/>
            <person name="Sanchez J."/>
        </authorList>
    </citation>
    <scope>NUCLEOTIDE SEQUENCE</scope>
</reference>
<keyword evidence="4 9" id="KW-0812">Transmembrane</keyword>
<dbReference type="PANTHER" id="PTHR33910">
    <property type="entry name" value="PROTEIN TRANSLOCASE SUBUNIT SECE"/>
    <property type="match status" value="1"/>
</dbReference>
<dbReference type="GO" id="GO:0008320">
    <property type="term" value="F:protein transmembrane transporter activity"/>
    <property type="evidence" value="ECO:0007669"/>
    <property type="project" value="InterPro"/>
</dbReference>
<evidence type="ECO:0000256" key="3">
    <source>
        <dbReference type="ARBA" id="ARBA00022475"/>
    </source>
</evidence>
<keyword evidence="8 9" id="KW-0472">Membrane</keyword>
<dbReference type="GO" id="GO:0005886">
    <property type="term" value="C:plasma membrane"/>
    <property type="evidence" value="ECO:0007669"/>
    <property type="project" value="TreeGrafter"/>
</dbReference>
<evidence type="ECO:0000256" key="5">
    <source>
        <dbReference type="ARBA" id="ARBA00022927"/>
    </source>
</evidence>
<dbReference type="AlphaFoldDB" id="T1CWM9"/>
<evidence type="ECO:0000256" key="1">
    <source>
        <dbReference type="ARBA" id="ARBA00004370"/>
    </source>
</evidence>
<name>T1CWM9_9ZZZZ</name>
<feature type="transmembrane region" description="Helical" evidence="9">
    <location>
        <begin position="46"/>
        <end position="64"/>
    </location>
</feature>
<dbReference type="GO" id="GO:0009306">
    <property type="term" value="P:protein secretion"/>
    <property type="evidence" value="ECO:0007669"/>
    <property type="project" value="InterPro"/>
</dbReference>
<dbReference type="GO" id="GO:0006886">
    <property type="term" value="P:intracellular protein transport"/>
    <property type="evidence" value="ECO:0007669"/>
    <property type="project" value="InterPro"/>
</dbReference>
<evidence type="ECO:0000256" key="6">
    <source>
        <dbReference type="ARBA" id="ARBA00022989"/>
    </source>
</evidence>